<comment type="caution">
    <text evidence="1">The sequence shown here is derived from an EMBL/GenBank/DDBJ whole genome shotgun (WGS) entry which is preliminary data.</text>
</comment>
<keyword evidence="2" id="KW-1185">Reference proteome</keyword>
<protein>
    <submittedName>
        <fullName evidence="1">Uncharacterized protein</fullName>
    </submittedName>
</protein>
<evidence type="ECO:0000313" key="2">
    <source>
        <dbReference type="Proteomes" id="UP001498421"/>
    </source>
</evidence>
<accession>A0ABR1H2R8</accession>
<dbReference type="Proteomes" id="UP001498421">
    <property type="component" value="Unassembled WGS sequence"/>
</dbReference>
<proteinExistence type="predicted"/>
<organism evidence="1 2">
    <name type="scientific">Neonectria magnoliae</name>
    <dbReference type="NCBI Taxonomy" id="2732573"/>
    <lineage>
        <taxon>Eukaryota</taxon>
        <taxon>Fungi</taxon>
        <taxon>Dikarya</taxon>
        <taxon>Ascomycota</taxon>
        <taxon>Pezizomycotina</taxon>
        <taxon>Sordariomycetes</taxon>
        <taxon>Hypocreomycetidae</taxon>
        <taxon>Hypocreales</taxon>
        <taxon>Nectriaceae</taxon>
        <taxon>Neonectria</taxon>
    </lineage>
</organism>
<reference evidence="1 2" key="1">
    <citation type="journal article" date="2025" name="Microbiol. Resour. Announc.">
        <title>Draft genome sequences for Neonectria magnoliae and Neonectria punicea, canker pathogens of Liriodendron tulipifera and Acer saccharum in West Virginia.</title>
        <authorList>
            <person name="Petronek H.M."/>
            <person name="Kasson M.T."/>
            <person name="Metheny A.M."/>
            <person name="Stauder C.M."/>
            <person name="Lovett B."/>
            <person name="Lynch S.C."/>
            <person name="Garnas J.R."/>
            <person name="Kasson L.R."/>
            <person name="Stajich J.E."/>
        </authorList>
    </citation>
    <scope>NUCLEOTIDE SEQUENCE [LARGE SCALE GENOMIC DNA]</scope>
    <source>
        <strain evidence="1 2">NRRL 64651</strain>
    </source>
</reference>
<name>A0ABR1H2R8_9HYPO</name>
<gene>
    <name evidence="1" type="ORF">QQZ08_012471</name>
</gene>
<evidence type="ECO:0000313" key="1">
    <source>
        <dbReference type="EMBL" id="KAK7414916.1"/>
    </source>
</evidence>
<sequence>MTILTKSHDAASNVAFDDLEVIIISDDDTDDSNDEYEFEDVLVIDATASLADDDPNDDEGTNDTATTNVQVHTDADVPTSEVGHVWEMGDERVTPDVTPRDDTIEGPESVFCDDGDDDSAVHLDYNGVDAGTSTTVLKVENTVRGLAVEVAALRSRLAEVEAQLRLGPVACQLTKLSRKRKRSAPISRSRAKVSRTINISATRAYVY</sequence>
<dbReference type="EMBL" id="JAZAVK010000266">
    <property type="protein sequence ID" value="KAK7414916.1"/>
    <property type="molecule type" value="Genomic_DNA"/>
</dbReference>